<accession>A0A1I1T772</accession>
<dbReference type="RefSeq" id="WP_093827917.1">
    <property type="nucleotide sequence ID" value="NZ_FOLQ01000005.1"/>
</dbReference>
<sequence>MEVICTNDKFPAPVLAFYAEFGIQTPKQDQLYTIRQMKRHTTGDTGVLLNEIQNPEVPVKHPVMGEVWFEPTFNINRFATLMGQPVKQEEMEDVNA</sequence>
<dbReference type="STRING" id="662367.SAMN05216167_105370"/>
<reference evidence="1 2" key="1">
    <citation type="submission" date="2016-10" db="EMBL/GenBank/DDBJ databases">
        <authorList>
            <person name="de Groot N.N."/>
        </authorList>
    </citation>
    <scope>NUCLEOTIDE SEQUENCE [LARGE SCALE GENOMIC DNA]</scope>
    <source>
        <strain evidence="1 2">DSM 26130</strain>
    </source>
</reference>
<dbReference type="AlphaFoldDB" id="A0A1I1T772"/>
<protein>
    <submittedName>
        <fullName evidence="1">Uncharacterized protein</fullName>
    </submittedName>
</protein>
<name>A0A1I1T772_9BACT</name>
<dbReference type="Proteomes" id="UP000198598">
    <property type="component" value="Unassembled WGS sequence"/>
</dbReference>
<keyword evidence="2" id="KW-1185">Reference proteome</keyword>
<evidence type="ECO:0000313" key="2">
    <source>
        <dbReference type="Proteomes" id="UP000198598"/>
    </source>
</evidence>
<dbReference type="OrthoDB" id="885507at2"/>
<proteinExistence type="predicted"/>
<organism evidence="1 2">
    <name type="scientific">Spirosoma endophyticum</name>
    <dbReference type="NCBI Taxonomy" id="662367"/>
    <lineage>
        <taxon>Bacteria</taxon>
        <taxon>Pseudomonadati</taxon>
        <taxon>Bacteroidota</taxon>
        <taxon>Cytophagia</taxon>
        <taxon>Cytophagales</taxon>
        <taxon>Cytophagaceae</taxon>
        <taxon>Spirosoma</taxon>
    </lineage>
</organism>
<gene>
    <name evidence="1" type="ORF">SAMN05216167_105370</name>
</gene>
<evidence type="ECO:0000313" key="1">
    <source>
        <dbReference type="EMBL" id="SFD54481.1"/>
    </source>
</evidence>
<dbReference type="EMBL" id="FOLQ01000005">
    <property type="protein sequence ID" value="SFD54481.1"/>
    <property type="molecule type" value="Genomic_DNA"/>
</dbReference>